<dbReference type="AlphaFoldDB" id="A0AAW1RH25"/>
<protein>
    <recommendedName>
        <fullName evidence="3">BTB domain-containing protein</fullName>
    </recommendedName>
</protein>
<name>A0AAW1RH25_9CHLO</name>
<evidence type="ECO:0008006" key="3">
    <source>
        <dbReference type="Google" id="ProtNLM"/>
    </source>
</evidence>
<comment type="caution">
    <text evidence="1">The sequence shown here is derived from an EMBL/GenBank/DDBJ whole genome shotgun (WGS) entry which is preliminary data.</text>
</comment>
<evidence type="ECO:0000313" key="2">
    <source>
        <dbReference type="Proteomes" id="UP001438707"/>
    </source>
</evidence>
<accession>A0AAW1RH25</accession>
<sequence length="403" mass="45692">MAQHLDYDPADEDLTVELQYDNGRCHSQLRLNELLLKMFSPWWKARLSASSFQDCGVGGARVMPVRLSDPAVGALALQAARLSLSLEDVQALGDVRTTFHLWQLADMWQFGYLVDLCHQTIKLQLRGLQVSELQQLLQPALNHSDSFLEEVLKPFFIEFDKERSRELYLCLGGAATLQLAEAAPIALFQMSSDFQEQLRQVCQQWSMQQVCEYMERNIEARSKSFYATMSPDTCARLFASAPLPRVTDMLQIVQDSSWSRKQRTRACRAIDLGRLLHIDLQHVKLHHRQLPQDASTYHALWQASIRFAEHSHVSFSLAPPWTFHFHSHKCGDVPSVQSGPVKLTFQTESAWHLKATFVTPGKSHGILLKTPGDWPAAPSLCQRGLPFHFTTGQVLLVIVQDAF</sequence>
<organism evidence="1 2">
    <name type="scientific">Apatococcus lobatus</name>
    <dbReference type="NCBI Taxonomy" id="904363"/>
    <lineage>
        <taxon>Eukaryota</taxon>
        <taxon>Viridiplantae</taxon>
        <taxon>Chlorophyta</taxon>
        <taxon>core chlorophytes</taxon>
        <taxon>Trebouxiophyceae</taxon>
        <taxon>Chlorellales</taxon>
        <taxon>Chlorellaceae</taxon>
        <taxon>Apatococcus</taxon>
    </lineage>
</organism>
<reference evidence="1 2" key="1">
    <citation type="journal article" date="2024" name="Nat. Commun.">
        <title>Phylogenomics reveals the evolutionary origins of lichenization in chlorophyte algae.</title>
        <authorList>
            <person name="Puginier C."/>
            <person name="Libourel C."/>
            <person name="Otte J."/>
            <person name="Skaloud P."/>
            <person name="Haon M."/>
            <person name="Grisel S."/>
            <person name="Petersen M."/>
            <person name="Berrin J.G."/>
            <person name="Delaux P.M."/>
            <person name="Dal Grande F."/>
            <person name="Keller J."/>
        </authorList>
    </citation>
    <scope>NUCLEOTIDE SEQUENCE [LARGE SCALE GENOMIC DNA]</scope>
    <source>
        <strain evidence="1 2">SAG 2145</strain>
    </source>
</reference>
<keyword evidence="2" id="KW-1185">Reference proteome</keyword>
<proteinExistence type="predicted"/>
<dbReference type="EMBL" id="JALJOS010000011">
    <property type="protein sequence ID" value="KAK9833116.1"/>
    <property type="molecule type" value="Genomic_DNA"/>
</dbReference>
<dbReference type="Proteomes" id="UP001438707">
    <property type="component" value="Unassembled WGS sequence"/>
</dbReference>
<gene>
    <name evidence="1" type="ORF">WJX74_007892</name>
</gene>
<evidence type="ECO:0000313" key="1">
    <source>
        <dbReference type="EMBL" id="KAK9833116.1"/>
    </source>
</evidence>